<evidence type="ECO:0000313" key="3">
    <source>
        <dbReference type="Proteomes" id="UP001499974"/>
    </source>
</evidence>
<organism evidence="2 3">
    <name type="scientific">Nocardioides conyzicola</name>
    <dbReference type="NCBI Taxonomy" id="1651781"/>
    <lineage>
        <taxon>Bacteria</taxon>
        <taxon>Bacillati</taxon>
        <taxon>Actinomycetota</taxon>
        <taxon>Actinomycetes</taxon>
        <taxon>Propionibacteriales</taxon>
        <taxon>Nocardioidaceae</taxon>
        <taxon>Nocardioides</taxon>
    </lineage>
</organism>
<gene>
    <name evidence="2" type="ORF">GCM10023349_46220</name>
</gene>
<sequence>MTFLMILLLVVVALSVASVYLIVRDGRGPQRPPVSHYQDTRFLGPLAR</sequence>
<comment type="caution">
    <text evidence="2">The sequence shown here is derived from an EMBL/GenBank/DDBJ whole genome shotgun (WGS) entry which is preliminary data.</text>
</comment>
<protein>
    <recommendedName>
        <fullName evidence="4">DivIVA domain-containing protein</fullName>
    </recommendedName>
</protein>
<name>A0ABP8Y374_9ACTN</name>
<evidence type="ECO:0000256" key="1">
    <source>
        <dbReference type="SAM" id="MobiDB-lite"/>
    </source>
</evidence>
<reference evidence="3" key="1">
    <citation type="journal article" date="2019" name="Int. J. Syst. Evol. Microbiol.">
        <title>The Global Catalogue of Microorganisms (GCM) 10K type strain sequencing project: providing services to taxonomists for standard genome sequencing and annotation.</title>
        <authorList>
            <consortium name="The Broad Institute Genomics Platform"/>
            <consortium name="The Broad Institute Genome Sequencing Center for Infectious Disease"/>
            <person name="Wu L."/>
            <person name="Ma J."/>
        </authorList>
    </citation>
    <scope>NUCLEOTIDE SEQUENCE [LARGE SCALE GENOMIC DNA]</scope>
    <source>
        <strain evidence="3">JCM 18531</strain>
    </source>
</reference>
<keyword evidence="3" id="KW-1185">Reference proteome</keyword>
<accession>A0ABP8Y374</accession>
<feature type="region of interest" description="Disordered" evidence="1">
    <location>
        <begin position="26"/>
        <end position="48"/>
    </location>
</feature>
<evidence type="ECO:0008006" key="4">
    <source>
        <dbReference type="Google" id="ProtNLM"/>
    </source>
</evidence>
<dbReference type="Proteomes" id="UP001499974">
    <property type="component" value="Unassembled WGS sequence"/>
</dbReference>
<evidence type="ECO:0000313" key="2">
    <source>
        <dbReference type="EMBL" id="GAA4720775.1"/>
    </source>
</evidence>
<dbReference type="RefSeq" id="WP_345524128.1">
    <property type="nucleotide sequence ID" value="NZ_BAABKM010000005.1"/>
</dbReference>
<dbReference type="EMBL" id="BAABKM010000005">
    <property type="protein sequence ID" value="GAA4720775.1"/>
    <property type="molecule type" value="Genomic_DNA"/>
</dbReference>
<proteinExistence type="predicted"/>